<organism evidence="1 2">
    <name type="scientific">Parabacteroides distasonis</name>
    <dbReference type="NCBI Taxonomy" id="823"/>
    <lineage>
        <taxon>Bacteria</taxon>
        <taxon>Pseudomonadati</taxon>
        <taxon>Bacteroidota</taxon>
        <taxon>Bacteroidia</taxon>
        <taxon>Bacteroidales</taxon>
        <taxon>Tannerellaceae</taxon>
        <taxon>Parabacteroides</taxon>
    </lineage>
</organism>
<accession>A0A173VAC3</accession>
<name>A0A173VAC3_PARDI</name>
<evidence type="ECO:0000313" key="1">
    <source>
        <dbReference type="EMBL" id="CUN22828.1"/>
    </source>
</evidence>
<protein>
    <submittedName>
        <fullName evidence="1">Uncharacterized protein</fullName>
    </submittedName>
</protein>
<sequence>MARIKKEAEEITEKSLQTTITEEAPIIELTGDKIEGMEESAPLKTLQEPTPQIIPDNINKILKMYTGYEELYIDNKGGAYTIQYPNAHLYQNPYHKK</sequence>
<dbReference type="EMBL" id="CYXP01000006">
    <property type="protein sequence ID" value="CUN22828.1"/>
    <property type="molecule type" value="Genomic_DNA"/>
</dbReference>
<proteinExistence type="predicted"/>
<dbReference type="RefSeq" id="WP_044545699.1">
    <property type="nucleotide sequence ID" value="NZ_AP019729.1"/>
</dbReference>
<evidence type="ECO:0000313" key="2">
    <source>
        <dbReference type="Proteomes" id="UP000095591"/>
    </source>
</evidence>
<dbReference type="Proteomes" id="UP000095591">
    <property type="component" value="Unassembled WGS sequence"/>
</dbReference>
<reference evidence="1 2" key="1">
    <citation type="submission" date="2015-09" db="EMBL/GenBank/DDBJ databases">
        <authorList>
            <consortium name="Pathogen Informatics"/>
        </authorList>
    </citation>
    <scope>NUCLEOTIDE SEQUENCE [LARGE SCALE GENOMIC DNA]</scope>
    <source>
        <strain evidence="1 2">2789STDY5608872</strain>
    </source>
</reference>
<dbReference type="AlphaFoldDB" id="A0A173VAC3"/>
<gene>
    <name evidence="1" type="ORF">ERS852429_02690</name>
</gene>